<comment type="caution">
    <text evidence="2">The sequence shown here is derived from an EMBL/GenBank/DDBJ whole genome shotgun (WGS) entry which is preliminary data.</text>
</comment>
<reference evidence="2 3" key="1">
    <citation type="submission" date="2024-06" db="EMBL/GenBank/DDBJ databases">
        <title>Genomic Encyclopedia of Type Strains, Phase IV (KMG-IV): sequencing the most valuable type-strain genomes for metagenomic binning, comparative biology and taxonomic classification.</title>
        <authorList>
            <person name="Goeker M."/>
        </authorList>
    </citation>
    <scope>NUCLEOTIDE SEQUENCE [LARGE SCALE GENOMIC DNA]</scope>
    <source>
        <strain evidence="2 3">DSM 19730</strain>
    </source>
</reference>
<evidence type="ECO:0000256" key="1">
    <source>
        <dbReference type="SAM" id="MobiDB-lite"/>
    </source>
</evidence>
<name>A0ABV2KQW9_9HYPH</name>
<gene>
    <name evidence="2" type="ORF">ABID44_002756</name>
</gene>
<protein>
    <recommendedName>
        <fullName evidence="4">Transposase</fullName>
    </recommendedName>
</protein>
<proteinExistence type="predicted"/>
<keyword evidence="3" id="KW-1185">Reference proteome</keyword>
<evidence type="ECO:0008006" key="4">
    <source>
        <dbReference type="Google" id="ProtNLM"/>
    </source>
</evidence>
<evidence type="ECO:0000313" key="3">
    <source>
        <dbReference type="Proteomes" id="UP001549143"/>
    </source>
</evidence>
<dbReference type="Proteomes" id="UP001549143">
    <property type="component" value="Unassembled WGS sequence"/>
</dbReference>
<feature type="region of interest" description="Disordered" evidence="1">
    <location>
        <begin position="9"/>
        <end position="39"/>
    </location>
</feature>
<dbReference type="EMBL" id="JBEPMN010000011">
    <property type="protein sequence ID" value="MET3662418.1"/>
    <property type="molecule type" value="Genomic_DNA"/>
</dbReference>
<evidence type="ECO:0000313" key="2">
    <source>
        <dbReference type="EMBL" id="MET3662418.1"/>
    </source>
</evidence>
<organism evidence="2 3">
    <name type="scientific">Aquamicrobium ahrensii</name>
    <dbReference type="NCBI Taxonomy" id="469551"/>
    <lineage>
        <taxon>Bacteria</taxon>
        <taxon>Pseudomonadati</taxon>
        <taxon>Pseudomonadota</taxon>
        <taxon>Alphaproteobacteria</taxon>
        <taxon>Hyphomicrobiales</taxon>
        <taxon>Phyllobacteriaceae</taxon>
        <taxon>Aquamicrobium</taxon>
    </lineage>
</organism>
<accession>A0ABV2KQW9</accession>
<sequence length="39" mass="4580">MMHLRYRLEQAQKGWRRTGHDARPTAGQAGGQSFRRLVR</sequence>